<feature type="region of interest" description="Disordered" evidence="1">
    <location>
        <begin position="839"/>
        <end position="861"/>
    </location>
</feature>
<proteinExistence type="predicted"/>
<dbReference type="InterPro" id="IPR002035">
    <property type="entry name" value="VWF_A"/>
</dbReference>
<evidence type="ECO:0000256" key="2">
    <source>
        <dbReference type="SAM" id="Phobius"/>
    </source>
</evidence>
<dbReference type="Pfam" id="PF13519">
    <property type="entry name" value="VWA_2"/>
    <property type="match status" value="1"/>
</dbReference>
<reference evidence="4 5" key="1">
    <citation type="submission" date="2023-01" db="EMBL/GenBank/DDBJ databases">
        <title>Sporosarcina sp. nov., isolated from Korean tranditional fermented seafood 'Jeotgal'.</title>
        <authorList>
            <person name="Yang A.-I."/>
        </authorList>
    </citation>
    <scope>NUCLEOTIDE SEQUENCE [LARGE SCALE GENOMIC DNA]</scope>
    <source>
        <strain evidence="4 5">B2O-1</strain>
    </source>
</reference>
<keyword evidence="2" id="KW-1133">Transmembrane helix</keyword>
<feature type="domain" description="VWFA" evidence="3">
    <location>
        <begin position="407"/>
        <end position="572"/>
    </location>
</feature>
<feature type="transmembrane region" description="Helical" evidence="2">
    <location>
        <begin position="37"/>
        <end position="61"/>
    </location>
</feature>
<dbReference type="Pfam" id="PF07090">
    <property type="entry name" value="GATase1_like"/>
    <property type="match status" value="1"/>
</dbReference>
<dbReference type="PANTHER" id="PTHR37947:SF2">
    <property type="entry name" value="VON WILLEBRAND FACTOR TYPE A"/>
    <property type="match status" value="1"/>
</dbReference>
<keyword evidence="5" id="KW-1185">Reference proteome</keyword>
<dbReference type="EMBL" id="CP116341">
    <property type="protein sequence ID" value="WOV85131.1"/>
    <property type="molecule type" value="Genomic_DNA"/>
</dbReference>
<evidence type="ECO:0000259" key="3">
    <source>
        <dbReference type="PROSITE" id="PS50234"/>
    </source>
</evidence>
<dbReference type="InterPro" id="IPR036465">
    <property type="entry name" value="vWFA_dom_sf"/>
</dbReference>
<dbReference type="Pfam" id="PF00092">
    <property type="entry name" value="VWA"/>
    <property type="match status" value="1"/>
</dbReference>
<dbReference type="InterPro" id="IPR010768">
    <property type="entry name" value="GATase1-like"/>
</dbReference>
<dbReference type="Gene3D" id="3.40.50.410">
    <property type="entry name" value="von Willebrand factor, type A domain"/>
    <property type="match status" value="1"/>
</dbReference>
<protein>
    <submittedName>
        <fullName evidence="4">VWA domain-containing protein</fullName>
    </submittedName>
</protein>
<dbReference type="Proteomes" id="UP001303532">
    <property type="component" value="Chromosome"/>
</dbReference>
<dbReference type="SMART" id="SM00327">
    <property type="entry name" value="VWA"/>
    <property type="match status" value="2"/>
</dbReference>
<dbReference type="InterPro" id="IPR029062">
    <property type="entry name" value="Class_I_gatase-like"/>
</dbReference>
<feature type="transmembrane region" description="Helical" evidence="2">
    <location>
        <begin position="7"/>
        <end position="25"/>
    </location>
</feature>
<sequence length="861" mass="94508">MDIRIEHPLWLLILVPIAVYLIFTWRSVQRKTLRSALLFVLRSAAILFLTAALVSPFLVLYNKEEQILFLADRSASNLGTSNEMDAFIDQSLRSKKMDQAAGLYSFAGDFRTDISLTKEQVRLPETDSLEDAGETDIEKALSLANAVGSAKSATRIVLLTDGLQTRGDALSYLHKFTDSRVQIDVAKLNHQTFPDAALTKLDVPRTAYAGQQQLMTIEADASERTTGTIYLYQDDRILGEEKIDLIPGKNQFTYPLPAAETGLVKYEAKLVVENDHFLENNRMFAAVTVQGQPSVLVVETEEYPSIIPGMLDQDALNVTTMLAEDLPSTLSGYLPYQAIIFDNVPGTIVGEDKMAMIEQTVKNFGTGFMMTGGTNSFGLGGYFKTPIETLLPVEMEVKGKEELPSLGLVIVMDRSGSMSGSKLILAREAAARSVDLLREKDTFGFTAFDDSIWEVVPVGPLNNKEDVTSEILSVPAAGGTNIFPSVAKAYEDLAELSLQRKHVILLTDGQSPMPAGYLDIIEEAKSNNTTLSTVGIGSDADQTLLEEMAAAGGGRYYGVSDESTVPAILSRETITMTRTYIEDNPFYMKLGNVAEWNELFADGVPQMNAYIATTAKQTADIAAISPKEDPIIAEWKYGLGRTVAFTSDSSGKWSGELAGWEDYPEFWNTAMRRILPSYSSAPYVLTQGAGGKFTITDTSGEAAFLEVSAVTETGEEIEVLEDQTAPGKTSISLDTVPGLVYLSVTDDQNRLFETGVTIPYGEEYKPKAPNEDLLAAIAKETGGRVLEDPKDAFRPLPFRGEERKPITTWLLFGSLILFFADITLRRFSRFVPVKRKKSPLEDVDTAGPTSVTELLKQKRKR</sequence>
<evidence type="ECO:0000313" key="5">
    <source>
        <dbReference type="Proteomes" id="UP001303532"/>
    </source>
</evidence>
<dbReference type="PROSITE" id="PS50234">
    <property type="entry name" value="VWFA"/>
    <property type="match status" value="1"/>
</dbReference>
<dbReference type="PANTHER" id="PTHR37947">
    <property type="entry name" value="BLL2462 PROTEIN"/>
    <property type="match status" value="1"/>
</dbReference>
<evidence type="ECO:0000313" key="4">
    <source>
        <dbReference type="EMBL" id="WOV85131.1"/>
    </source>
</evidence>
<evidence type="ECO:0000256" key="1">
    <source>
        <dbReference type="SAM" id="MobiDB-lite"/>
    </source>
</evidence>
<feature type="transmembrane region" description="Helical" evidence="2">
    <location>
        <begin position="806"/>
        <end position="827"/>
    </location>
</feature>
<dbReference type="RefSeq" id="WP_323692765.1">
    <property type="nucleotide sequence ID" value="NZ_CP116341.1"/>
</dbReference>
<organism evidence="4 5">
    <name type="scientific">Sporosarcina jeotgali</name>
    <dbReference type="NCBI Taxonomy" id="3020056"/>
    <lineage>
        <taxon>Bacteria</taxon>
        <taxon>Bacillati</taxon>
        <taxon>Bacillota</taxon>
        <taxon>Bacilli</taxon>
        <taxon>Bacillales</taxon>
        <taxon>Caryophanaceae</taxon>
        <taxon>Sporosarcina</taxon>
    </lineage>
</organism>
<name>A0ABZ0KXK3_9BACL</name>
<keyword evidence="2" id="KW-0472">Membrane</keyword>
<dbReference type="SUPFAM" id="SSF52317">
    <property type="entry name" value="Class I glutamine amidotransferase-like"/>
    <property type="match status" value="1"/>
</dbReference>
<dbReference type="Gene3D" id="3.40.50.880">
    <property type="match status" value="2"/>
</dbReference>
<dbReference type="SUPFAM" id="SSF53300">
    <property type="entry name" value="vWA-like"/>
    <property type="match status" value="2"/>
</dbReference>
<accession>A0ABZ0KXK3</accession>
<gene>
    <name evidence="4" type="ORF">PGH26_04160</name>
</gene>
<keyword evidence="2" id="KW-0812">Transmembrane</keyword>